<reference evidence="3" key="1">
    <citation type="journal article" date="2019" name="Int. J. Syst. Evol. Microbiol.">
        <title>The Global Catalogue of Microorganisms (GCM) 10K type strain sequencing project: providing services to taxonomists for standard genome sequencing and annotation.</title>
        <authorList>
            <consortium name="The Broad Institute Genomics Platform"/>
            <consortium name="The Broad Institute Genome Sequencing Center for Infectious Disease"/>
            <person name="Wu L."/>
            <person name="Ma J."/>
        </authorList>
    </citation>
    <scope>NUCLEOTIDE SEQUENCE [LARGE SCALE GENOMIC DNA]</scope>
    <source>
        <strain evidence="3">CGMCC-1.15741</strain>
    </source>
</reference>
<keyword evidence="3" id="KW-1185">Reference proteome</keyword>
<dbReference type="Proteomes" id="UP001596303">
    <property type="component" value="Unassembled WGS sequence"/>
</dbReference>
<protein>
    <submittedName>
        <fullName evidence="2">Uncharacterized protein</fullName>
    </submittedName>
</protein>
<accession>A0ABW1S731</accession>
<feature type="signal peptide" evidence="1">
    <location>
        <begin position="1"/>
        <end position="33"/>
    </location>
</feature>
<keyword evidence="1" id="KW-0732">Signal</keyword>
<proteinExistence type="predicted"/>
<comment type="caution">
    <text evidence="2">The sequence shown here is derived from an EMBL/GenBank/DDBJ whole genome shotgun (WGS) entry which is preliminary data.</text>
</comment>
<gene>
    <name evidence="2" type="ORF">ACFQDM_02785</name>
</gene>
<evidence type="ECO:0000313" key="3">
    <source>
        <dbReference type="Proteomes" id="UP001596303"/>
    </source>
</evidence>
<evidence type="ECO:0000313" key="2">
    <source>
        <dbReference type="EMBL" id="MFC6196983.1"/>
    </source>
</evidence>
<evidence type="ECO:0000256" key="1">
    <source>
        <dbReference type="SAM" id="SignalP"/>
    </source>
</evidence>
<organism evidence="2 3">
    <name type="scientific">Ponticaulis profundi</name>
    <dbReference type="NCBI Taxonomy" id="2665222"/>
    <lineage>
        <taxon>Bacteria</taxon>
        <taxon>Pseudomonadati</taxon>
        <taxon>Pseudomonadota</taxon>
        <taxon>Alphaproteobacteria</taxon>
        <taxon>Hyphomonadales</taxon>
        <taxon>Hyphomonadaceae</taxon>
        <taxon>Ponticaulis</taxon>
    </lineage>
</organism>
<name>A0ABW1S731_9PROT</name>
<feature type="chain" id="PRO_5047186374" evidence="1">
    <location>
        <begin position="34"/>
        <end position="607"/>
    </location>
</feature>
<sequence length="607" mass="67421">MEQVSSFSGMSARVRRLVGATVLTAALAWPVMAEECVGPPGVRPAEGAWDALMAEIEVMTSPDIVDFQMGEQVIYRMRDRSQTDMMDPIVEHLRDLKPEIEMIQGYFDRPPTRPVLVVESQLEDYNLPPAFVHCARRGEEHDVNWLDRPGVEAFPTGLCIMVVRTHTISGSAKLRYALSHEWMHTLQNDAYTPETMAQLWWAEGSAEWAAQVMNPGTAFRDHKITEFYAKQRRCDLTQHSYDAQPFFFWSEQAFSADWVVAMAMGGRRFTSDPAGVAQTLPPDRWMDWAIAQADRTVTMPDGRPLPAQLEAEPLEISDSCEARLEAAPLSVQLREVSLPEGAASRLRIEANDARVAIRKSGETDWQRLDPGTTFLDPPFETLELVAIMPSGRDMNVRLSMDNTDGGSCACHIGRWMEAPRAVAEDRMDGARDALAAAAQFLPPDKLAELREAQAKISGMNLEDKYHFRDETVELIAGDAGGDVSFRTRGPIINIRPGGGFSIEDPHVITSGDGERIEYFDYLHYGTWQVRDGILELDLESVRYRGVVEGPNSDGPQPIEGEGSSFTAASYIGGGGQWVTQCSAGQMTLLPKDERSRGPEKNAVLVRN</sequence>
<dbReference type="RefSeq" id="WP_377375151.1">
    <property type="nucleotide sequence ID" value="NZ_JBHSSW010000003.1"/>
</dbReference>
<dbReference type="EMBL" id="JBHSSW010000003">
    <property type="protein sequence ID" value="MFC6196983.1"/>
    <property type="molecule type" value="Genomic_DNA"/>
</dbReference>